<feature type="signal peptide" evidence="2">
    <location>
        <begin position="1"/>
        <end position="22"/>
    </location>
</feature>
<accession>K5Y6E5</accession>
<dbReference type="OMA" id="NHNVHRS"/>
<feature type="compositionally biased region" description="Low complexity" evidence="1">
    <location>
        <begin position="214"/>
        <end position="228"/>
    </location>
</feature>
<keyword evidence="5" id="KW-1185">Reference proteome</keyword>
<dbReference type="InParanoid" id="K5Y6E5"/>
<feature type="compositionally biased region" description="Polar residues" evidence="1">
    <location>
        <begin position="183"/>
        <end position="197"/>
    </location>
</feature>
<protein>
    <recommendedName>
        <fullName evidence="3">SCP domain-containing protein</fullName>
    </recommendedName>
</protein>
<dbReference type="SUPFAM" id="SSF55797">
    <property type="entry name" value="PR-1-like"/>
    <property type="match status" value="1"/>
</dbReference>
<dbReference type="GeneID" id="18830597"/>
<evidence type="ECO:0000256" key="2">
    <source>
        <dbReference type="SAM" id="SignalP"/>
    </source>
</evidence>
<dbReference type="SMART" id="SM00198">
    <property type="entry name" value="SCP"/>
    <property type="match status" value="1"/>
</dbReference>
<feature type="region of interest" description="Disordered" evidence="1">
    <location>
        <begin position="130"/>
        <end position="228"/>
    </location>
</feature>
<dbReference type="Proteomes" id="UP000008493">
    <property type="component" value="Unassembled WGS sequence"/>
</dbReference>
<dbReference type="HOGENOM" id="CLU_035730_3_3_1"/>
<reference evidence="5" key="1">
    <citation type="journal article" date="2012" name="Proc. Natl. Acad. Sci. U.S.A.">
        <title>Genome sequence of the button mushroom Agaricus bisporus reveals mechanisms governing adaptation to a humic-rich ecological niche.</title>
        <authorList>
            <person name="Morin E."/>
            <person name="Kohler A."/>
            <person name="Baker A.R."/>
            <person name="Foulongne-Oriol M."/>
            <person name="Lombard V."/>
            <person name="Nagy L.G."/>
            <person name="Ohm R.A."/>
            <person name="Patyshakuliyeva A."/>
            <person name="Brun A."/>
            <person name="Aerts A.L."/>
            <person name="Bailey A.M."/>
            <person name="Billette C."/>
            <person name="Coutinho P.M."/>
            <person name="Deakin G."/>
            <person name="Doddapaneni H."/>
            <person name="Floudas D."/>
            <person name="Grimwood J."/>
            <person name="Hilden K."/>
            <person name="Kuees U."/>
            <person name="LaButti K.M."/>
            <person name="Lapidus A."/>
            <person name="Lindquist E.A."/>
            <person name="Lucas S.M."/>
            <person name="Murat C."/>
            <person name="Riley R.W."/>
            <person name="Salamov A.A."/>
            <person name="Schmutz J."/>
            <person name="Subramanian V."/>
            <person name="Woesten H.A.B."/>
            <person name="Xu J."/>
            <person name="Eastwood D.C."/>
            <person name="Foster G.D."/>
            <person name="Sonnenberg A.S."/>
            <person name="Cullen D."/>
            <person name="de Vries R.P."/>
            <person name="Lundell T."/>
            <person name="Hibbett D.S."/>
            <person name="Henrissat B."/>
            <person name="Burton K.S."/>
            <person name="Kerrigan R.W."/>
            <person name="Challen M.P."/>
            <person name="Grigoriev I.V."/>
            <person name="Martin F."/>
        </authorList>
    </citation>
    <scope>NUCLEOTIDE SEQUENCE [LARGE SCALE GENOMIC DNA]</scope>
    <source>
        <strain evidence="5">JB137-S8 / ATCC MYA-4627 / FGSC 10392</strain>
    </source>
</reference>
<dbReference type="Pfam" id="PF00188">
    <property type="entry name" value="CAP"/>
    <property type="match status" value="1"/>
</dbReference>
<evidence type="ECO:0000313" key="4">
    <source>
        <dbReference type="EMBL" id="EKM83730.1"/>
    </source>
</evidence>
<dbReference type="PRINTS" id="PR00837">
    <property type="entry name" value="V5TPXLIKE"/>
</dbReference>
<dbReference type="Gene3D" id="3.40.33.10">
    <property type="entry name" value="CAP"/>
    <property type="match status" value="1"/>
</dbReference>
<dbReference type="PANTHER" id="PTHR10334">
    <property type="entry name" value="CYSTEINE-RICH SECRETORY PROTEIN-RELATED"/>
    <property type="match status" value="1"/>
</dbReference>
<feature type="compositionally biased region" description="Low complexity" evidence="1">
    <location>
        <begin position="130"/>
        <end position="182"/>
    </location>
</feature>
<evidence type="ECO:0000256" key="1">
    <source>
        <dbReference type="SAM" id="MobiDB-lite"/>
    </source>
</evidence>
<gene>
    <name evidence="4" type="ORF">AGABI1DRAFT_66634</name>
</gene>
<feature type="domain" description="SCP" evidence="3">
    <location>
        <begin position="228"/>
        <end position="360"/>
    </location>
</feature>
<dbReference type="InterPro" id="IPR014044">
    <property type="entry name" value="CAP_dom"/>
</dbReference>
<dbReference type="InterPro" id="IPR001283">
    <property type="entry name" value="CRISP-related"/>
</dbReference>
<dbReference type="OrthoDB" id="337038at2759"/>
<proteinExistence type="predicted"/>
<feature type="chain" id="PRO_5003886798" description="SCP domain-containing protein" evidence="2">
    <location>
        <begin position="23"/>
        <end position="368"/>
    </location>
</feature>
<dbReference type="EMBL" id="JH971385">
    <property type="protein sequence ID" value="EKM83730.1"/>
    <property type="molecule type" value="Genomic_DNA"/>
</dbReference>
<dbReference type="eggNOG" id="KOG3017">
    <property type="taxonomic scope" value="Eukaryota"/>
</dbReference>
<keyword evidence="2" id="KW-0732">Signal</keyword>
<dbReference type="AlphaFoldDB" id="K5Y6E5"/>
<evidence type="ECO:0000259" key="3">
    <source>
        <dbReference type="SMART" id="SM00198"/>
    </source>
</evidence>
<organism evidence="4 5">
    <name type="scientific">Agaricus bisporus var. burnettii (strain JB137-S8 / ATCC MYA-4627 / FGSC 10392)</name>
    <name type="common">White button mushroom</name>
    <dbReference type="NCBI Taxonomy" id="597362"/>
    <lineage>
        <taxon>Eukaryota</taxon>
        <taxon>Fungi</taxon>
        <taxon>Dikarya</taxon>
        <taxon>Basidiomycota</taxon>
        <taxon>Agaricomycotina</taxon>
        <taxon>Agaricomycetes</taxon>
        <taxon>Agaricomycetidae</taxon>
        <taxon>Agaricales</taxon>
        <taxon>Agaricineae</taxon>
        <taxon>Agaricaceae</taxon>
        <taxon>Agaricus</taxon>
    </lineage>
</organism>
<feature type="region of interest" description="Disordered" evidence="1">
    <location>
        <begin position="103"/>
        <end position="122"/>
    </location>
</feature>
<sequence>MTRLVALFSLVLAISAVPGGLAGPACARKNYQSVDCVKKCKSKWGWTGSMVGTDRWGSVVHKVENSDQTWDSIISTACGSAKPALPVTTSSVVAPSAPTFTGQPVPPIGAGSDPAQSVPTSSTVVSSSSVSVSTKSAHSSVAATSSVVSSVKSTSSHATSTSSHTSTTPTTTSTPEPKPTTSRFVTSIRPSPQPTTSEKPTTSKEAPPPPPTQAPSTDSGSNSGTSSSDIQAYLSAHNTVRAQHGAAPLTWSDELAGKAQQWADGCKFQHSGGALGRFGENLAAGTGNSYGIPQAIKSWADEASDYNPNNPQFSHFTQMVWKGTTQLGCAVQECSGIFSSSFGLAKFYVCEYNPAGNVLGQFAQNVQA</sequence>
<name>K5Y6E5_AGABU</name>
<dbReference type="KEGG" id="abp:AGABI1DRAFT66634"/>
<evidence type="ECO:0000313" key="5">
    <source>
        <dbReference type="Proteomes" id="UP000008493"/>
    </source>
</evidence>
<dbReference type="InterPro" id="IPR035940">
    <property type="entry name" value="CAP_sf"/>
</dbReference>
<dbReference type="RefSeq" id="XP_007325144.1">
    <property type="nucleotide sequence ID" value="XM_007325082.1"/>
</dbReference>